<keyword evidence="1" id="KW-0067">ATP-binding</keyword>
<feature type="domain" description="ATP-grasp" evidence="3">
    <location>
        <begin position="110"/>
        <end position="336"/>
    </location>
</feature>
<comment type="caution">
    <text evidence="4">The sequence shown here is derived from an EMBL/GenBank/DDBJ whole genome shotgun (WGS) entry which is preliminary data.</text>
</comment>
<dbReference type="Gene3D" id="3.30.1490.20">
    <property type="entry name" value="ATP-grasp fold, A domain"/>
    <property type="match status" value="1"/>
</dbReference>
<dbReference type="Proteomes" id="UP001596990">
    <property type="component" value="Unassembled WGS sequence"/>
</dbReference>
<evidence type="ECO:0000259" key="3">
    <source>
        <dbReference type="PROSITE" id="PS50975"/>
    </source>
</evidence>
<dbReference type="PROSITE" id="PS50975">
    <property type="entry name" value="ATP_GRASP"/>
    <property type="match status" value="1"/>
</dbReference>
<dbReference type="EMBL" id="JBHTKL010000005">
    <property type="protein sequence ID" value="MFD1020158.1"/>
    <property type="molecule type" value="Genomic_DNA"/>
</dbReference>
<evidence type="ECO:0000313" key="4">
    <source>
        <dbReference type="EMBL" id="MFD1020158.1"/>
    </source>
</evidence>
<dbReference type="Pfam" id="PF14398">
    <property type="entry name" value="ATPgrasp_YheCD"/>
    <property type="match status" value="1"/>
</dbReference>
<name>A0ABW3L560_9BACI</name>
<evidence type="ECO:0000313" key="5">
    <source>
        <dbReference type="Proteomes" id="UP001596990"/>
    </source>
</evidence>
<dbReference type="InterPro" id="IPR026838">
    <property type="entry name" value="YheC/D"/>
</dbReference>
<gene>
    <name evidence="4" type="ORF">ACFQ2J_13305</name>
</gene>
<sequence>MLVGFMRLFKKPPHIAKLTAMMCSYYGMELIYLRPRDVDIENHKVKGKIYRNGKWVTEEREIPPLVDIYAYCYRTKYKEIADYLKKNTLVTYDRKNILSKDKLQDKLVEDEAFAHLVIPTMKAGAYDDVKQFLKDHGQIVLKPVHGERGKGVYILHQDEGEYVLGYQKEETRLSEEELNAFFEEKIENKNYILQKYISSRSVHGDPFDCRIHIQKNRNGKWQIAKKYIRIGIGQKVMSNVNQGGGISDTEPFLKANFGDDWEEIEQKLNELGTTLPYKIEQLKKTPTMSLGLDVAIDRDGSLYLFEANNAPATTSLLGESAMLNVEYYRYLQRKVLNWKAPVKEQLEEKAAEATDDLHQEKATLETELKQLQETNRQLQKRQKQMEQSTSWRLTAPIRKIGTLLKK</sequence>
<feature type="coiled-coil region" evidence="2">
    <location>
        <begin position="343"/>
        <end position="388"/>
    </location>
</feature>
<dbReference type="InterPro" id="IPR011761">
    <property type="entry name" value="ATP-grasp"/>
</dbReference>
<reference evidence="5" key="1">
    <citation type="journal article" date="2019" name="Int. J. Syst. Evol. Microbiol.">
        <title>The Global Catalogue of Microorganisms (GCM) 10K type strain sequencing project: providing services to taxonomists for standard genome sequencing and annotation.</title>
        <authorList>
            <consortium name="The Broad Institute Genomics Platform"/>
            <consortium name="The Broad Institute Genome Sequencing Center for Infectious Disease"/>
            <person name="Wu L."/>
            <person name="Ma J."/>
        </authorList>
    </citation>
    <scope>NUCLEOTIDE SEQUENCE [LARGE SCALE GENOMIC DNA]</scope>
    <source>
        <strain evidence="5">CCUG 56607</strain>
    </source>
</reference>
<evidence type="ECO:0000256" key="1">
    <source>
        <dbReference type="PROSITE-ProRule" id="PRU00409"/>
    </source>
</evidence>
<dbReference type="RefSeq" id="WP_386061261.1">
    <property type="nucleotide sequence ID" value="NZ_JBHTKL010000005.1"/>
</dbReference>
<evidence type="ECO:0000256" key="2">
    <source>
        <dbReference type="SAM" id="Coils"/>
    </source>
</evidence>
<dbReference type="SUPFAM" id="SSF56059">
    <property type="entry name" value="Glutathione synthetase ATP-binding domain-like"/>
    <property type="match status" value="1"/>
</dbReference>
<keyword evidence="2" id="KW-0175">Coiled coil</keyword>
<keyword evidence="1" id="KW-0547">Nucleotide-binding</keyword>
<proteinExistence type="predicted"/>
<protein>
    <submittedName>
        <fullName evidence="4">YheC/YheD family protein</fullName>
    </submittedName>
</protein>
<keyword evidence="5" id="KW-1185">Reference proteome</keyword>
<accession>A0ABW3L560</accession>
<dbReference type="InterPro" id="IPR013815">
    <property type="entry name" value="ATP_grasp_subdomain_1"/>
</dbReference>
<organism evidence="4 5">
    <name type="scientific">Thalassobacillus hwangdonensis</name>
    <dbReference type="NCBI Taxonomy" id="546108"/>
    <lineage>
        <taxon>Bacteria</taxon>
        <taxon>Bacillati</taxon>
        <taxon>Bacillota</taxon>
        <taxon>Bacilli</taxon>
        <taxon>Bacillales</taxon>
        <taxon>Bacillaceae</taxon>
        <taxon>Thalassobacillus</taxon>
    </lineage>
</organism>